<evidence type="ECO:0000256" key="5">
    <source>
        <dbReference type="PROSITE-ProRule" id="PRU00309"/>
    </source>
</evidence>
<keyword evidence="3" id="KW-0862">Zinc</keyword>
<gene>
    <name evidence="7" type="ORF">HPB48_000300</name>
</gene>
<reference evidence="7 8" key="1">
    <citation type="journal article" date="2020" name="Cell">
        <title>Large-Scale Comparative Analyses of Tick Genomes Elucidate Their Genetic Diversity and Vector Capacities.</title>
        <authorList>
            <consortium name="Tick Genome and Microbiome Consortium (TIGMIC)"/>
            <person name="Jia N."/>
            <person name="Wang J."/>
            <person name="Shi W."/>
            <person name="Du L."/>
            <person name="Sun Y."/>
            <person name="Zhan W."/>
            <person name="Jiang J.F."/>
            <person name="Wang Q."/>
            <person name="Zhang B."/>
            <person name="Ji P."/>
            <person name="Bell-Sakyi L."/>
            <person name="Cui X.M."/>
            <person name="Yuan T.T."/>
            <person name="Jiang B.G."/>
            <person name="Yang W.F."/>
            <person name="Lam T.T."/>
            <person name="Chang Q.C."/>
            <person name="Ding S.J."/>
            <person name="Wang X.J."/>
            <person name="Zhu J.G."/>
            <person name="Ruan X.D."/>
            <person name="Zhao L."/>
            <person name="Wei J.T."/>
            <person name="Ye R.Z."/>
            <person name="Que T.C."/>
            <person name="Du C.H."/>
            <person name="Zhou Y.H."/>
            <person name="Cheng J.X."/>
            <person name="Dai P.F."/>
            <person name="Guo W.B."/>
            <person name="Han X.H."/>
            <person name="Huang E.J."/>
            <person name="Li L.F."/>
            <person name="Wei W."/>
            <person name="Gao Y.C."/>
            <person name="Liu J.Z."/>
            <person name="Shao H.Z."/>
            <person name="Wang X."/>
            <person name="Wang C.C."/>
            <person name="Yang T.C."/>
            <person name="Huo Q.B."/>
            <person name="Li W."/>
            <person name="Chen H.Y."/>
            <person name="Chen S.E."/>
            <person name="Zhou L.G."/>
            <person name="Ni X.B."/>
            <person name="Tian J.H."/>
            <person name="Sheng Y."/>
            <person name="Liu T."/>
            <person name="Pan Y.S."/>
            <person name="Xia L.Y."/>
            <person name="Li J."/>
            <person name="Zhao F."/>
            <person name="Cao W.C."/>
        </authorList>
    </citation>
    <scope>NUCLEOTIDE SEQUENCE [LARGE SCALE GENOMIC DNA]</scope>
    <source>
        <strain evidence="7">HaeL-2018</strain>
    </source>
</reference>
<dbReference type="PROSITE" id="PS50950">
    <property type="entry name" value="ZF_THAP"/>
    <property type="match status" value="1"/>
</dbReference>
<dbReference type="AlphaFoldDB" id="A0A9J6FWG5"/>
<dbReference type="Gene3D" id="6.20.210.20">
    <property type="entry name" value="THAP domain"/>
    <property type="match status" value="1"/>
</dbReference>
<accession>A0A9J6FWG5</accession>
<evidence type="ECO:0000256" key="3">
    <source>
        <dbReference type="ARBA" id="ARBA00022833"/>
    </source>
</evidence>
<dbReference type="SMART" id="SM00692">
    <property type="entry name" value="DM3"/>
    <property type="match status" value="1"/>
</dbReference>
<keyword evidence="2 5" id="KW-0863">Zinc-finger</keyword>
<dbReference type="InterPro" id="IPR052224">
    <property type="entry name" value="THAP_domain_protein"/>
</dbReference>
<dbReference type="GO" id="GO:0003677">
    <property type="term" value="F:DNA binding"/>
    <property type="evidence" value="ECO:0007669"/>
    <property type="project" value="UniProtKB-UniRule"/>
</dbReference>
<sequence length="282" mass="31510">MSLLKPPTVVVVADKPQHHRCITPGCPSLKERRKVRFFRLPADEQRRNQWLSNCGREDLRCQPGKVLCTKTLCQLHFHDSQFMNTNTYQRLIWNAVPTLFGKDVRKVEEFSRQESGGSPDHAYTVSSAPLRHYMSLCADLRGELAEKDKRLRALEKSSDSVVDSVIRQVRALPLEKQQQVVSSLNLSVQLQGDGVNRWTHSLPSETWEAAAVRATRQEAGLTLVEPRVCSVVETVQASEGHHWVSVFMAGHVAEPGAQPTAPKDAVCTGGLWAGFHTPINTD</sequence>
<dbReference type="InterPro" id="IPR006612">
    <property type="entry name" value="THAP_Znf"/>
</dbReference>
<evidence type="ECO:0000256" key="2">
    <source>
        <dbReference type="ARBA" id="ARBA00022771"/>
    </source>
</evidence>
<name>A0A9J6FWG5_HAELO</name>
<keyword evidence="1" id="KW-0479">Metal-binding</keyword>
<keyword evidence="8" id="KW-1185">Reference proteome</keyword>
<protein>
    <recommendedName>
        <fullName evidence="6">THAP-type domain-containing protein</fullName>
    </recommendedName>
</protein>
<evidence type="ECO:0000256" key="1">
    <source>
        <dbReference type="ARBA" id="ARBA00022723"/>
    </source>
</evidence>
<dbReference type="SMART" id="SM00980">
    <property type="entry name" value="THAP"/>
    <property type="match status" value="1"/>
</dbReference>
<dbReference type="GO" id="GO:0008270">
    <property type="term" value="F:zinc ion binding"/>
    <property type="evidence" value="ECO:0007669"/>
    <property type="project" value="UniProtKB-KW"/>
</dbReference>
<evidence type="ECO:0000259" key="6">
    <source>
        <dbReference type="PROSITE" id="PS50950"/>
    </source>
</evidence>
<dbReference type="VEuPathDB" id="VectorBase:HLOH_040095"/>
<dbReference type="PANTHER" id="PTHR46927">
    <property type="entry name" value="AGAP005574-PA"/>
    <property type="match status" value="1"/>
</dbReference>
<dbReference type="OMA" id="QHHRCIT"/>
<dbReference type="Proteomes" id="UP000821853">
    <property type="component" value="Chromosome 3"/>
</dbReference>
<dbReference type="Gene3D" id="3.90.79.10">
    <property type="entry name" value="Nucleoside Triphosphate Pyrophosphohydrolase"/>
    <property type="match status" value="1"/>
</dbReference>
<dbReference type="Pfam" id="PF05485">
    <property type="entry name" value="THAP"/>
    <property type="match status" value="1"/>
</dbReference>
<keyword evidence="4 5" id="KW-0238">DNA-binding</keyword>
<feature type="domain" description="THAP-type" evidence="6">
    <location>
        <begin position="15"/>
        <end position="100"/>
    </location>
</feature>
<dbReference type="OrthoDB" id="8948150at2759"/>
<evidence type="ECO:0000313" key="8">
    <source>
        <dbReference type="Proteomes" id="UP000821853"/>
    </source>
</evidence>
<comment type="caution">
    <text evidence="7">The sequence shown here is derived from an EMBL/GenBank/DDBJ whole genome shotgun (WGS) entry which is preliminary data.</text>
</comment>
<dbReference type="EMBL" id="JABSTR010000005">
    <property type="protein sequence ID" value="KAH9370454.1"/>
    <property type="molecule type" value="Genomic_DNA"/>
</dbReference>
<evidence type="ECO:0000313" key="7">
    <source>
        <dbReference type="EMBL" id="KAH9370454.1"/>
    </source>
</evidence>
<dbReference type="PANTHER" id="PTHR46927:SF3">
    <property type="entry name" value="THAP-TYPE DOMAIN-CONTAINING PROTEIN"/>
    <property type="match status" value="1"/>
</dbReference>
<dbReference type="InterPro" id="IPR015797">
    <property type="entry name" value="NUDIX_hydrolase-like_dom_sf"/>
</dbReference>
<dbReference type="SUPFAM" id="SSF55811">
    <property type="entry name" value="Nudix"/>
    <property type="match status" value="1"/>
</dbReference>
<proteinExistence type="predicted"/>
<dbReference type="SUPFAM" id="SSF57716">
    <property type="entry name" value="Glucocorticoid receptor-like (DNA-binding domain)"/>
    <property type="match status" value="1"/>
</dbReference>
<organism evidence="7 8">
    <name type="scientific">Haemaphysalis longicornis</name>
    <name type="common">Bush tick</name>
    <dbReference type="NCBI Taxonomy" id="44386"/>
    <lineage>
        <taxon>Eukaryota</taxon>
        <taxon>Metazoa</taxon>
        <taxon>Ecdysozoa</taxon>
        <taxon>Arthropoda</taxon>
        <taxon>Chelicerata</taxon>
        <taxon>Arachnida</taxon>
        <taxon>Acari</taxon>
        <taxon>Parasitiformes</taxon>
        <taxon>Ixodida</taxon>
        <taxon>Ixodoidea</taxon>
        <taxon>Ixodidae</taxon>
        <taxon>Haemaphysalinae</taxon>
        <taxon>Haemaphysalis</taxon>
    </lineage>
</organism>
<evidence type="ECO:0000256" key="4">
    <source>
        <dbReference type="ARBA" id="ARBA00023125"/>
    </source>
</evidence>
<dbReference type="InterPro" id="IPR038441">
    <property type="entry name" value="THAP_Znf_sf"/>
</dbReference>